<dbReference type="GO" id="GO:0008654">
    <property type="term" value="P:phospholipid biosynthetic process"/>
    <property type="evidence" value="ECO:0007669"/>
    <property type="project" value="InterPro"/>
</dbReference>
<dbReference type="EMBL" id="BIFR01000001">
    <property type="protein sequence ID" value="GCE12383.1"/>
    <property type="molecule type" value="Genomic_DNA"/>
</dbReference>
<dbReference type="Pfam" id="PF01066">
    <property type="entry name" value="CDP-OH_P_transf"/>
    <property type="match status" value="1"/>
</dbReference>
<dbReference type="AlphaFoldDB" id="A0A401ZZW0"/>
<feature type="transmembrane region" description="Helical" evidence="3">
    <location>
        <begin position="202"/>
        <end position="226"/>
    </location>
</feature>
<evidence type="ECO:0000256" key="2">
    <source>
        <dbReference type="RuleBase" id="RU003750"/>
    </source>
</evidence>
<dbReference type="Proteomes" id="UP000287352">
    <property type="component" value="Unassembled WGS sequence"/>
</dbReference>
<feature type="transmembrane region" description="Helical" evidence="3">
    <location>
        <begin position="55"/>
        <end position="74"/>
    </location>
</feature>
<feature type="transmembrane region" description="Helical" evidence="3">
    <location>
        <begin position="268"/>
        <end position="288"/>
    </location>
</feature>
<name>A0A401ZZW0_9CHLR</name>
<dbReference type="InterPro" id="IPR043130">
    <property type="entry name" value="CDP-OH_PTrfase_TM_dom"/>
</dbReference>
<evidence type="ECO:0000256" key="1">
    <source>
        <dbReference type="ARBA" id="ARBA00022679"/>
    </source>
</evidence>
<comment type="similarity">
    <text evidence="2">Belongs to the CDP-alcohol phosphatidyltransferase class-I family.</text>
</comment>
<evidence type="ECO:0000313" key="5">
    <source>
        <dbReference type="Proteomes" id="UP000287352"/>
    </source>
</evidence>
<proteinExistence type="inferred from homology"/>
<sequence>MQDSTEQTFVVDLLTTLRHDHFSAPAWGRFLQRSWLMSSQTARDNPVLQRSWQRITSLIAGLAMAALVGNGLIAGPMDTLRLLPGFVFCVLWQQSDLFWHLGLNRSVQSRELLPSIGVANTLTWLRALGASYLTGRLIGGLSTPSSLALIIFLCGIGTDILDGTIARRSGTQTKLGQIADAEADFCLYLALTIILLQNGVVALWIGCIMVLRFLLPLVAAIISYLLFAQPVRFGSTSWGKYAGVAQCCYFLVLLAPQPLAPIAHRLHTPLLVLTICLLVAAPMAQITANHSLWARRMA</sequence>
<accession>A0A401ZZW0</accession>
<reference evidence="5" key="1">
    <citation type="submission" date="2018-12" db="EMBL/GenBank/DDBJ databases">
        <title>Tengunoibacter tsumagoiensis gen. nov., sp. nov., Dictyobacter kobayashii sp. nov., D. alpinus sp. nov., and D. joshuensis sp. nov. and description of Dictyobacteraceae fam. nov. within the order Ktedonobacterales isolated from Tengu-no-mugimeshi.</title>
        <authorList>
            <person name="Wang C.M."/>
            <person name="Zheng Y."/>
            <person name="Sakai Y."/>
            <person name="Toyoda A."/>
            <person name="Minakuchi Y."/>
            <person name="Abe K."/>
            <person name="Yokota A."/>
            <person name="Yabe S."/>
        </authorList>
    </citation>
    <scope>NUCLEOTIDE SEQUENCE [LARGE SCALE GENOMIC DNA]</scope>
    <source>
        <strain evidence="5">Uno3</strain>
    </source>
</reference>
<feature type="transmembrane region" description="Helical" evidence="3">
    <location>
        <begin position="145"/>
        <end position="166"/>
    </location>
</feature>
<dbReference type="InterPro" id="IPR048254">
    <property type="entry name" value="CDP_ALCOHOL_P_TRANSF_CS"/>
</dbReference>
<evidence type="ECO:0000313" key="4">
    <source>
        <dbReference type="EMBL" id="GCE12383.1"/>
    </source>
</evidence>
<evidence type="ECO:0000256" key="3">
    <source>
        <dbReference type="SAM" id="Phobius"/>
    </source>
</evidence>
<organism evidence="4 5">
    <name type="scientific">Tengunoibacter tsumagoiensis</name>
    <dbReference type="NCBI Taxonomy" id="2014871"/>
    <lineage>
        <taxon>Bacteria</taxon>
        <taxon>Bacillati</taxon>
        <taxon>Chloroflexota</taxon>
        <taxon>Ktedonobacteria</taxon>
        <taxon>Ktedonobacterales</taxon>
        <taxon>Dictyobacteraceae</taxon>
        <taxon>Tengunoibacter</taxon>
    </lineage>
</organism>
<gene>
    <name evidence="4" type="ORF">KTT_22420</name>
</gene>
<dbReference type="InterPro" id="IPR000462">
    <property type="entry name" value="CDP-OH_P_trans"/>
</dbReference>
<comment type="caution">
    <text evidence="4">The sequence shown here is derived from an EMBL/GenBank/DDBJ whole genome shotgun (WGS) entry which is preliminary data.</text>
</comment>
<dbReference type="GO" id="GO:0016780">
    <property type="term" value="F:phosphotransferase activity, for other substituted phosphate groups"/>
    <property type="evidence" value="ECO:0007669"/>
    <property type="project" value="InterPro"/>
</dbReference>
<protein>
    <recommendedName>
        <fullName evidence="6">CDP-alcohol phosphatidyltransferase</fullName>
    </recommendedName>
</protein>
<dbReference type="RefSeq" id="WP_161975418.1">
    <property type="nucleotide sequence ID" value="NZ_BIFR01000001.1"/>
</dbReference>
<keyword evidence="5" id="KW-1185">Reference proteome</keyword>
<keyword evidence="1 2" id="KW-0808">Transferase</keyword>
<keyword evidence="3" id="KW-0812">Transmembrane</keyword>
<dbReference type="PROSITE" id="PS00379">
    <property type="entry name" value="CDP_ALCOHOL_P_TRANSF"/>
    <property type="match status" value="1"/>
</dbReference>
<dbReference type="GO" id="GO:0016020">
    <property type="term" value="C:membrane"/>
    <property type="evidence" value="ECO:0007669"/>
    <property type="project" value="InterPro"/>
</dbReference>
<feature type="transmembrane region" description="Helical" evidence="3">
    <location>
        <begin position="238"/>
        <end position="256"/>
    </location>
</feature>
<keyword evidence="3" id="KW-1133">Transmembrane helix</keyword>
<keyword evidence="3" id="KW-0472">Membrane</keyword>
<dbReference type="Gene3D" id="1.20.120.1760">
    <property type="match status" value="1"/>
</dbReference>
<evidence type="ECO:0008006" key="6">
    <source>
        <dbReference type="Google" id="ProtNLM"/>
    </source>
</evidence>